<evidence type="ECO:0000313" key="4">
    <source>
        <dbReference type="Proteomes" id="UP000008810"/>
    </source>
</evidence>
<sequence length="199" mass="21063">MAFLTSILYISSIVAGLLIAATTAVAQTPTSSSPAIGVVTSNATVSAANGTVALSSSVADNSNDEYICYLCFRRNTMVIKRCPLYKDDCHIACLSSPSASPITSFLSRRALQPPGPDGRRPDNAGDWPGAEDCYVMKLYPDGSWKIVSVVDCYAVAGCQLACSYYDATITASKDDGAAAIVTTRRPPPRVAEFERCGDQ</sequence>
<evidence type="ECO:0000313" key="2">
    <source>
        <dbReference type="EMBL" id="PNT77786.1"/>
    </source>
</evidence>
<dbReference type="OrthoDB" id="675945at2759"/>
<dbReference type="Proteomes" id="UP000008810">
    <property type="component" value="Chromosome 1"/>
</dbReference>
<proteinExistence type="predicted"/>
<gene>
    <name evidence="2" type="ORF">BRADI_1g68780v3</name>
</gene>
<organism evidence="2">
    <name type="scientific">Brachypodium distachyon</name>
    <name type="common">Purple false brome</name>
    <name type="synonym">Trachynia distachya</name>
    <dbReference type="NCBI Taxonomy" id="15368"/>
    <lineage>
        <taxon>Eukaryota</taxon>
        <taxon>Viridiplantae</taxon>
        <taxon>Streptophyta</taxon>
        <taxon>Embryophyta</taxon>
        <taxon>Tracheophyta</taxon>
        <taxon>Spermatophyta</taxon>
        <taxon>Magnoliopsida</taxon>
        <taxon>Liliopsida</taxon>
        <taxon>Poales</taxon>
        <taxon>Poaceae</taxon>
        <taxon>BOP clade</taxon>
        <taxon>Pooideae</taxon>
        <taxon>Stipodae</taxon>
        <taxon>Brachypodieae</taxon>
        <taxon>Brachypodium</taxon>
    </lineage>
</organism>
<evidence type="ECO:0000256" key="1">
    <source>
        <dbReference type="SAM" id="SignalP"/>
    </source>
</evidence>
<dbReference type="HOGENOM" id="CLU_116924_1_0_1"/>
<dbReference type="eggNOG" id="ENOG502R6YM">
    <property type="taxonomic scope" value="Eukaryota"/>
</dbReference>
<feature type="signal peptide" evidence="1">
    <location>
        <begin position="1"/>
        <end position="26"/>
    </location>
</feature>
<dbReference type="FunCoup" id="I1H7N9">
    <property type="interactions" value="313"/>
</dbReference>
<keyword evidence="4" id="KW-1185">Reference proteome</keyword>
<dbReference type="AlphaFoldDB" id="I1H7N9"/>
<accession>I1H7N9</accession>
<dbReference type="Gramene" id="PNT77786">
    <property type="protein sequence ID" value="PNT77786"/>
    <property type="gene ID" value="BRADI_1g68780v3"/>
</dbReference>
<name>I1H7N9_BRADI</name>
<reference evidence="2 3" key="1">
    <citation type="journal article" date="2010" name="Nature">
        <title>Genome sequencing and analysis of the model grass Brachypodium distachyon.</title>
        <authorList>
            <consortium name="International Brachypodium Initiative"/>
        </authorList>
    </citation>
    <scope>NUCLEOTIDE SEQUENCE [LARGE SCALE GENOMIC DNA]</scope>
    <source>
        <strain evidence="2 3">Bd21</strain>
    </source>
</reference>
<dbReference type="EMBL" id="CM000880">
    <property type="protein sequence ID" value="PNT77786.1"/>
    <property type="molecule type" value="Genomic_DNA"/>
</dbReference>
<protein>
    <submittedName>
        <fullName evidence="2 3">Uncharacterized protein</fullName>
    </submittedName>
</protein>
<dbReference type="OMA" id="YTCYLCH"/>
<reference evidence="3" key="3">
    <citation type="submission" date="2018-08" db="UniProtKB">
        <authorList>
            <consortium name="EnsemblPlants"/>
        </authorList>
    </citation>
    <scope>IDENTIFICATION</scope>
    <source>
        <strain evidence="3">cv. Bd21</strain>
    </source>
</reference>
<dbReference type="EnsemblPlants" id="PNT77786">
    <property type="protein sequence ID" value="PNT77786"/>
    <property type="gene ID" value="BRADI_1g68780v3"/>
</dbReference>
<reference evidence="2" key="2">
    <citation type="submission" date="2017-06" db="EMBL/GenBank/DDBJ databases">
        <title>WGS assembly of Brachypodium distachyon.</title>
        <authorList>
            <consortium name="The International Brachypodium Initiative"/>
            <person name="Lucas S."/>
            <person name="Harmon-Smith M."/>
            <person name="Lail K."/>
            <person name="Tice H."/>
            <person name="Grimwood J."/>
            <person name="Bruce D."/>
            <person name="Barry K."/>
            <person name="Shu S."/>
            <person name="Lindquist E."/>
            <person name="Wang M."/>
            <person name="Pitluck S."/>
            <person name="Vogel J.P."/>
            <person name="Garvin D.F."/>
            <person name="Mockler T.C."/>
            <person name="Schmutz J."/>
            <person name="Rokhsar D."/>
            <person name="Bevan M.W."/>
        </authorList>
    </citation>
    <scope>NUCLEOTIDE SEQUENCE</scope>
    <source>
        <strain evidence="2">Bd21</strain>
    </source>
</reference>
<dbReference type="InParanoid" id="I1H7N9"/>
<feature type="chain" id="PRO_5003642407" evidence="1">
    <location>
        <begin position="27"/>
        <end position="199"/>
    </location>
</feature>
<evidence type="ECO:0000313" key="3">
    <source>
        <dbReference type="EnsemblPlants" id="PNT77786"/>
    </source>
</evidence>
<keyword evidence="1" id="KW-0732">Signal</keyword>